<evidence type="ECO:0000313" key="2">
    <source>
        <dbReference type="EMBL" id="GFO00702.1"/>
    </source>
</evidence>
<keyword evidence="3" id="KW-1185">Reference proteome</keyword>
<name>A0AAV4A1E9_9GAST</name>
<dbReference type="AlphaFoldDB" id="A0AAV4A1E9"/>
<reference evidence="2 3" key="1">
    <citation type="journal article" date="2021" name="Elife">
        <title>Chloroplast acquisition without the gene transfer in kleptoplastic sea slugs, Plakobranchus ocellatus.</title>
        <authorList>
            <person name="Maeda T."/>
            <person name="Takahashi S."/>
            <person name="Yoshida T."/>
            <person name="Shimamura S."/>
            <person name="Takaki Y."/>
            <person name="Nagai Y."/>
            <person name="Toyoda A."/>
            <person name="Suzuki Y."/>
            <person name="Arimoto A."/>
            <person name="Ishii H."/>
            <person name="Satoh N."/>
            <person name="Nishiyama T."/>
            <person name="Hasebe M."/>
            <person name="Maruyama T."/>
            <person name="Minagawa J."/>
            <person name="Obokata J."/>
            <person name="Shigenobu S."/>
        </authorList>
    </citation>
    <scope>NUCLEOTIDE SEQUENCE [LARGE SCALE GENOMIC DNA]</scope>
</reference>
<sequence>MAAEVAFCPTHGKKAQKDSTALSSQRAAETEALVKRRAEKSKRQEAPREIILHLLTMEAEESISSIWGDSSSSHPSLLPKSLRLPYGVGEAT</sequence>
<protein>
    <submittedName>
        <fullName evidence="2">Uncharacterized protein</fullName>
    </submittedName>
</protein>
<accession>A0AAV4A1E9</accession>
<dbReference type="Proteomes" id="UP000735302">
    <property type="component" value="Unassembled WGS sequence"/>
</dbReference>
<evidence type="ECO:0000256" key="1">
    <source>
        <dbReference type="SAM" id="MobiDB-lite"/>
    </source>
</evidence>
<feature type="compositionally biased region" description="Low complexity" evidence="1">
    <location>
        <begin position="66"/>
        <end position="85"/>
    </location>
</feature>
<feature type="compositionally biased region" description="Polar residues" evidence="1">
    <location>
        <begin position="18"/>
        <end position="27"/>
    </location>
</feature>
<gene>
    <name evidence="2" type="ORF">PoB_002720700</name>
</gene>
<feature type="region of interest" description="Disordered" evidence="1">
    <location>
        <begin position="66"/>
        <end position="92"/>
    </location>
</feature>
<organism evidence="2 3">
    <name type="scientific">Plakobranchus ocellatus</name>
    <dbReference type="NCBI Taxonomy" id="259542"/>
    <lineage>
        <taxon>Eukaryota</taxon>
        <taxon>Metazoa</taxon>
        <taxon>Spiralia</taxon>
        <taxon>Lophotrochozoa</taxon>
        <taxon>Mollusca</taxon>
        <taxon>Gastropoda</taxon>
        <taxon>Heterobranchia</taxon>
        <taxon>Euthyneura</taxon>
        <taxon>Panpulmonata</taxon>
        <taxon>Sacoglossa</taxon>
        <taxon>Placobranchoidea</taxon>
        <taxon>Plakobranchidae</taxon>
        <taxon>Plakobranchus</taxon>
    </lineage>
</organism>
<feature type="compositionally biased region" description="Basic and acidic residues" evidence="1">
    <location>
        <begin position="28"/>
        <end position="45"/>
    </location>
</feature>
<evidence type="ECO:0000313" key="3">
    <source>
        <dbReference type="Proteomes" id="UP000735302"/>
    </source>
</evidence>
<dbReference type="EMBL" id="BLXT01003136">
    <property type="protein sequence ID" value="GFO00702.1"/>
    <property type="molecule type" value="Genomic_DNA"/>
</dbReference>
<comment type="caution">
    <text evidence="2">The sequence shown here is derived from an EMBL/GenBank/DDBJ whole genome shotgun (WGS) entry which is preliminary data.</text>
</comment>
<proteinExistence type="predicted"/>
<feature type="region of interest" description="Disordered" evidence="1">
    <location>
        <begin position="1"/>
        <end position="45"/>
    </location>
</feature>